<dbReference type="OrthoDB" id="2791154at2759"/>
<evidence type="ECO:0000313" key="2">
    <source>
        <dbReference type="EMBL" id="RPD57710.1"/>
    </source>
</evidence>
<sequence>MAARELDGAADYARQCFEESLDPEWPWYSIKVGVQEFLVAKPRVYSDNPGRAARGYVAVCYSPESARGRFVWLKDTWRRTLDDEYEQEGAVLYDLNRLGVQNVPTLVCHADVSSHRFDLKDTLERMHGRQPTRRRSRIERVHYRVVTAEVGVPIEDFGNSWQLASVFRDCLIGHRDAYARARVLHRDISQGNILMVPYDDQVDGEKVVAYRGMLIDWEFAERVFRRSVPGFGTWPYLSVNAMNHPEVPVTPEDDLESFFHSFVGLAISYIRH</sequence>
<evidence type="ECO:0000313" key="3">
    <source>
        <dbReference type="Proteomes" id="UP000313359"/>
    </source>
</evidence>
<dbReference type="AlphaFoldDB" id="A0A5C2S2K0"/>
<dbReference type="InterPro" id="IPR011009">
    <property type="entry name" value="Kinase-like_dom_sf"/>
</dbReference>
<protein>
    <recommendedName>
        <fullName evidence="1">Fungal-type protein kinase domain-containing protein</fullName>
    </recommendedName>
</protein>
<feature type="non-terminal residue" evidence="2">
    <location>
        <position position="272"/>
    </location>
</feature>
<dbReference type="PANTHER" id="PTHR38248">
    <property type="entry name" value="FUNK1 6"/>
    <property type="match status" value="1"/>
</dbReference>
<dbReference type="EMBL" id="ML122279">
    <property type="protein sequence ID" value="RPD57710.1"/>
    <property type="molecule type" value="Genomic_DNA"/>
</dbReference>
<dbReference type="SUPFAM" id="SSF56112">
    <property type="entry name" value="Protein kinase-like (PK-like)"/>
    <property type="match status" value="1"/>
</dbReference>
<dbReference type="Pfam" id="PF17667">
    <property type="entry name" value="Pkinase_fungal"/>
    <property type="match status" value="1"/>
</dbReference>
<evidence type="ECO:0000259" key="1">
    <source>
        <dbReference type="Pfam" id="PF17667"/>
    </source>
</evidence>
<organism evidence="2 3">
    <name type="scientific">Lentinus tigrinus ALCF2SS1-6</name>
    <dbReference type="NCBI Taxonomy" id="1328759"/>
    <lineage>
        <taxon>Eukaryota</taxon>
        <taxon>Fungi</taxon>
        <taxon>Dikarya</taxon>
        <taxon>Basidiomycota</taxon>
        <taxon>Agaricomycotina</taxon>
        <taxon>Agaricomycetes</taxon>
        <taxon>Polyporales</taxon>
        <taxon>Polyporaceae</taxon>
        <taxon>Lentinus</taxon>
    </lineage>
</organism>
<proteinExistence type="predicted"/>
<reference evidence="2" key="1">
    <citation type="journal article" date="2018" name="Genome Biol. Evol.">
        <title>Genomics and development of Lentinus tigrinus, a white-rot wood-decaying mushroom with dimorphic fruiting bodies.</title>
        <authorList>
            <person name="Wu B."/>
            <person name="Xu Z."/>
            <person name="Knudson A."/>
            <person name="Carlson A."/>
            <person name="Chen N."/>
            <person name="Kovaka S."/>
            <person name="LaButti K."/>
            <person name="Lipzen A."/>
            <person name="Pennachio C."/>
            <person name="Riley R."/>
            <person name="Schakwitz W."/>
            <person name="Umezawa K."/>
            <person name="Ohm R.A."/>
            <person name="Grigoriev I.V."/>
            <person name="Nagy L.G."/>
            <person name="Gibbons J."/>
            <person name="Hibbett D."/>
        </authorList>
    </citation>
    <scope>NUCLEOTIDE SEQUENCE [LARGE SCALE GENOMIC DNA]</scope>
    <source>
        <strain evidence="2">ALCF2SS1-6</strain>
    </source>
</reference>
<accession>A0A5C2S2K0</accession>
<feature type="domain" description="Fungal-type protein kinase" evidence="1">
    <location>
        <begin position="55"/>
        <end position="260"/>
    </location>
</feature>
<dbReference type="Proteomes" id="UP000313359">
    <property type="component" value="Unassembled WGS sequence"/>
</dbReference>
<name>A0A5C2S2K0_9APHY</name>
<keyword evidence="3" id="KW-1185">Reference proteome</keyword>
<dbReference type="InterPro" id="IPR040976">
    <property type="entry name" value="Pkinase_fungal"/>
</dbReference>
<gene>
    <name evidence="2" type="ORF">L227DRAFT_506401</name>
</gene>
<dbReference type="Gene3D" id="1.10.510.10">
    <property type="entry name" value="Transferase(Phosphotransferase) domain 1"/>
    <property type="match status" value="1"/>
</dbReference>
<dbReference type="PANTHER" id="PTHR38248:SF2">
    <property type="entry name" value="FUNK1 11"/>
    <property type="match status" value="1"/>
</dbReference>